<dbReference type="CDD" id="cd00383">
    <property type="entry name" value="trans_reg_C"/>
    <property type="match status" value="1"/>
</dbReference>
<organism evidence="6 7">
    <name type="scientific">Candidatus Pantoea multigeneris</name>
    <dbReference type="NCBI Taxonomy" id="2608357"/>
    <lineage>
        <taxon>Bacteria</taxon>
        <taxon>Pseudomonadati</taxon>
        <taxon>Pseudomonadota</taxon>
        <taxon>Gammaproteobacteria</taxon>
        <taxon>Enterobacterales</taxon>
        <taxon>Erwiniaceae</taxon>
        <taxon>Pantoea</taxon>
    </lineage>
</organism>
<feature type="DNA-binding region" description="OmpR/PhoB-type" evidence="2">
    <location>
        <begin position="2"/>
        <end position="102"/>
    </location>
</feature>
<evidence type="ECO:0000256" key="1">
    <source>
        <dbReference type="ARBA" id="ARBA00023125"/>
    </source>
</evidence>
<feature type="domain" description="OmpR/PhoB-type" evidence="5">
    <location>
        <begin position="2"/>
        <end position="102"/>
    </location>
</feature>
<dbReference type="Pfam" id="PF00486">
    <property type="entry name" value="Trans_reg_C"/>
    <property type="match status" value="1"/>
</dbReference>
<dbReference type="InterPro" id="IPR036388">
    <property type="entry name" value="WH-like_DNA-bd_sf"/>
</dbReference>
<feature type="region of interest" description="Disordered" evidence="3">
    <location>
        <begin position="128"/>
        <end position="151"/>
    </location>
</feature>
<feature type="transmembrane region" description="Helical" evidence="4">
    <location>
        <begin position="159"/>
        <end position="177"/>
    </location>
</feature>
<dbReference type="PROSITE" id="PS51755">
    <property type="entry name" value="OMPR_PHOB"/>
    <property type="match status" value="1"/>
</dbReference>
<dbReference type="Gene3D" id="1.10.10.10">
    <property type="entry name" value="Winged helix-like DNA-binding domain superfamily/Winged helix DNA-binding domain"/>
    <property type="match status" value="1"/>
</dbReference>
<keyword evidence="4" id="KW-0472">Membrane</keyword>
<keyword evidence="7" id="KW-1185">Reference proteome</keyword>
<proteinExistence type="predicted"/>
<dbReference type="RefSeq" id="WP_167013151.1">
    <property type="nucleotide sequence ID" value="NZ_VWXF01000002.1"/>
</dbReference>
<evidence type="ECO:0000313" key="7">
    <source>
        <dbReference type="Proteomes" id="UP001515683"/>
    </source>
</evidence>
<dbReference type="Proteomes" id="UP001515683">
    <property type="component" value="Unassembled WGS sequence"/>
</dbReference>
<keyword evidence="1 2" id="KW-0238">DNA-binding</keyword>
<accession>A0ABX0R937</accession>
<evidence type="ECO:0000313" key="6">
    <source>
        <dbReference type="EMBL" id="NIF21289.1"/>
    </source>
</evidence>
<evidence type="ECO:0000256" key="2">
    <source>
        <dbReference type="PROSITE-ProRule" id="PRU01091"/>
    </source>
</evidence>
<dbReference type="InterPro" id="IPR001867">
    <property type="entry name" value="OmpR/PhoB-type_DNA-bd"/>
</dbReference>
<dbReference type="SMART" id="SM00862">
    <property type="entry name" value="Trans_reg_C"/>
    <property type="match status" value="1"/>
</dbReference>
<reference evidence="6 7" key="1">
    <citation type="journal article" date="2019" name="bioRxiv">
        <title>Bacteria contribute to plant secondary compound degradation in a generalist herbivore system.</title>
        <authorList>
            <person name="Francoeur C.B."/>
            <person name="Khadempour L."/>
            <person name="Moreira-Soto R.D."/>
            <person name="Gotting K."/>
            <person name="Book A.J."/>
            <person name="Pinto-Tomas A.A."/>
            <person name="Keefover-Ring K."/>
            <person name="Currie C.R."/>
        </authorList>
    </citation>
    <scope>NUCLEOTIDE SEQUENCE [LARGE SCALE GENOMIC DNA]</scope>
    <source>
        <strain evidence="6">Acro-835</strain>
    </source>
</reference>
<evidence type="ECO:0000259" key="5">
    <source>
        <dbReference type="PROSITE" id="PS51755"/>
    </source>
</evidence>
<keyword evidence="4" id="KW-1133">Transmembrane helix</keyword>
<gene>
    <name evidence="6" type="ORF">F3J40_06685</name>
</gene>
<dbReference type="EMBL" id="VWXF01000002">
    <property type="protein sequence ID" value="NIF21289.1"/>
    <property type="molecule type" value="Genomic_DNA"/>
</dbReference>
<name>A0ABX0R937_9GAMM</name>
<evidence type="ECO:0000256" key="4">
    <source>
        <dbReference type="SAM" id="Phobius"/>
    </source>
</evidence>
<keyword evidence="4" id="KW-0812">Transmembrane</keyword>
<dbReference type="SUPFAM" id="SSF46894">
    <property type="entry name" value="C-terminal effector domain of the bipartite response regulators"/>
    <property type="match status" value="1"/>
</dbReference>
<comment type="caution">
    <text evidence="6">The sequence shown here is derived from an EMBL/GenBank/DDBJ whole genome shotgun (WGS) entry which is preliminary data.</text>
</comment>
<dbReference type="InterPro" id="IPR016032">
    <property type="entry name" value="Sig_transdc_resp-reg_C-effctor"/>
</dbReference>
<protein>
    <recommendedName>
        <fullName evidence="5">OmpR/PhoB-type domain-containing protein</fullName>
    </recommendedName>
</protein>
<evidence type="ECO:0000256" key="3">
    <source>
        <dbReference type="SAM" id="MobiDB-lite"/>
    </source>
</evidence>
<sequence>MTKSYRVHHWHLDAVARALMHDQSGEIRRLGEYQFRLLYVLAEHAGQPMTREALHGLVWENRVVGNNSLPNAIHALRHALEDDGRRQKIIKTIPRKGYLLDDKYCQSINIKLDTEYSNDADQTMGIVPASPSMSTMDVTPEPSPGSTGSIMENKSGGMWKGLCLIQFFLCAAMIAALI</sequence>